<keyword evidence="3" id="KW-1185">Reference proteome</keyword>
<feature type="transmembrane region" description="Helical" evidence="1">
    <location>
        <begin position="31"/>
        <end position="50"/>
    </location>
</feature>
<evidence type="ECO:0000313" key="2">
    <source>
        <dbReference type="EMBL" id="KAL0076390.1"/>
    </source>
</evidence>
<proteinExistence type="predicted"/>
<gene>
    <name evidence="2" type="ORF">J3Q64DRAFT_1771561</name>
</gene>
<dbReference type="EMBL" id="JBCLYO010000031">
    <property type="protein sequence ID" value="KAL0076390.1"/>
    <property type="molecule type" value="Genomic_DNA"/>
</dbReference>
<dbReference type="Proteomes" id="UP001448207">
    <property type="component" value="Unassembled WGS sequence"/>
</dbReference>
<feature type="non-terminal residue" evidence="2">
    <location>
        <position position="65"/>
    </location>
</feature>
<accession>A0ABR3AK47</accession>
<organism evidence="2 3">
    <name type="scientific">Phycomyces blakesleeanus</name>
    <dbReference type="NCBI Taxonomy" id="4837"/>
    <lineage>
        <taxon>Eukaryota</taxon>
        <taxon>Fungi</taxon>
        <taxon>Fungi incertae sedis</taxon>
        <taxon>Mucoromycota</taxon>
        <taxon>Mucoromycotina</taxon>
        <taxon>Mucoromycetes</taxon>
        <taxon>Mucorales</taxon>
        <taxon>Phycomycetaceae</taxon>
        <taxon>Phycomyces</taxon>
    </lineage>
</organism>
<sequence length="65" mass="7836">MNGGQKFYYYHYIEHVFFLLCTLFSDISNATVSDYCFLIGFIVFCLRNWACFKMLNKTYITFIFL</sequence>
<evidence type="ECO:0000256" key="1">
    <source>
        <dbReference type="SAM" id="Phobius"/>
    </source>
</evidence>
<reference evidence="2 3" key="1">
    <citation type="submission" date="2024-04" db="EMBL/GenBank/DDBJ databases">
        <title>Symmetric and asymmetric DNA N6-adenine methylation regulates different biological responses in Mucorales.</title>
        <authorList>
            <consortium name="Lawrence Berkeley National Laboratory"/>
            <person name="Lax C."/>
            <person name="Mondo S.J."/>
            <person name="Osorio-Concepcion M."/>
            <person name="Muszewska A."/>
            <person name="Corrochano-Luque M."/>
            <person name="Gutierrez G."/>
            <person name="Riley R."/>
            <person name="Lipzen A."/>
            <person name="Guo J."/>
            <person name="Hundley H."/>
            <person name="Amirebrahimi M."/>
            <person name="Ng V."/>
            <person name="Lorenzo-Gutierrez D."/>
            <person name="Binder U."/>
            <person name="Yang J."/>
            <person name="Song Y."/>
            <person name="Canovas D."/>
            <person name="Navarro E."/>
            <person name="Freitag M."/>
            <person name="Gabaldon T."/>
            <person name="Grigoriev I.V."/>
            <person name="Corrochano L.M."/>
            <person name="Nicolas F.E."/>
            <person name="Garre V."/>
        </authorList>
    </citation>
    <scope>NUCLEOTIDE SEQUENCE [LARGE SCALE GENOMIC DNA]</scope>
    <source>
        <strain evidence="2 3">L51</strain>
    </source>
</reference>
<evidence type="ECO:0000313" key="3">
    <source>
        <dbReference type="Proteomes" id="UP001448207"/>
    </source>
</evidence>
<keyword evidence="1" id="KW-0472">Membrane</keyword>
<feature type="transmembrane region" description="Helical" evidence="1">
    <location>
        <begin position="7"/>
        <end position="25"/>
    </location>
</feature>
<keyword evidence="1" id="KW-0812">Transmembrane</keyword>
<comment type="caution">
    <text evidence="2">The sequence shown here is derived from an EMBL/GenBank/DDBJ whole genome shotgun (WGS) entry which is preliminary data.</text>
</comment>
<name>A0ABR3AK47_PHYBL</name>
<protein>
    <submittedName>
        <fullName evidence="2">Uncharacterized protein</fullName>
    </submittedName>
</protein>
<keyword evidence="1" id="KW-1133">Transmembrane helix</keyword>